<dbReference type="InterPro" id="IPR027417">
    <property type="entry name" value="P-loop_NTPase"/>
</dbReference>
<dbReference type="GO" id="GO:0000400">
    <property type="term" value="F:four-way junction DNA binding"/>
    <property type="evidence" value="ECO:0007669"/>
    <property type="project" value="TreeGrafter"/>
</dbReference>
<dbReference type="Gene3D" id="3.40.50.300">
    <property type="entry name" value="P-loop containing nucleotide triphosphate hydrolases"/>
    <property type="match status" value="1"/>
</dbReference>
<dbReference type="GO" id="GO:0007131">
    <property type="term" value="P:reciprocal meiotic recombination"/>
    <property type="evidence" value="ECO:0007669"/>
    <property type="project" value="TreeGrafter"/>
</dbReference>
<dbReference type="GO" id="GO:0005815">
    <property type="term" value="C:microtubule organizing center"/>
    <property type="evidence" value="ECO:0007669"/>
    <property type="project" value="TreeGrafter"/>
</dbReference>
<dbReference type="InterPro" id="IPR013632">
    <property type="entry name" value="Rad51_C"/>
</dbReference>
<organism evidence="4 5">
    <name type="scientific">Parelaphostrongylus tenuis</name>
    <name type="common">Meningeal worm</name>
    <dbReference type="NCBI Taxonomy" id="148309"/>
    <lineage>
        <taxon>Eukaryota</taxon>
        <taxon>Metazoa</taxon>
        <taxon>Ecdysozoa</taxon>
        <taxon>Nematoda</taxon>
        <taxon>Chromadorea</taxon>
        <taxon>Rhabditida</taxon>
        <taxon>Rhabditina</taxon>
        <taxon>Rhabditomorpha</taxon>
        <taxon>Strongyloidea</taxon>
        <taxon>Metastrongylidae</taxon>
        <taxon>Parelaphostrongylus</taxon>
    </lineage>
</organism>
<dbReference type="GO" id="GO:0033063">
    <property type="term" value="C:Rad51B-Rad51C-Rad51D-XRCC2 complex"/>
    <property type="evidence" value="ECO:0007669"/>
    <property type="project" value="TreeGrafter"/>
</dbReference>
<proteinExistence type="predicted"/>
<name>A0AAD5RB60_PARTN</name>
<keyword evidence="2" id="KW-0539">Nucleus</keyword>
<evidence type="ECO:0000256" key="1">
    <source>
        <dbReference type="ARBA" id="ARBA00004123"/>
    </source>
</evidence>
<dbReference type="Proteomes" id="UP001196413">
    <property type="component" value="Unassembled WGS sequence"/>
</dbReference>
<evidence type="ECO:0000256" key="2">
    <source>
        <dbReference type="ARBA" id="ARBA00023242"/>
    </source>
</evidence>
<reference evidence="4" key="1">
    <citation type="submission" date="2021-06" db="EMBL/GenBank/DDBJ databases">
        <title>Parelaphostrongylus tenuis whole genome reference sequence.</title>
        <authorList>
            <person name="Garwood T.J."/>
            <person name="Larsen P.A."/>
            <person name="Fountain-Jones N.M."/>
            <person name="Garbe J.R."/>
            <person name="Macchietto M.G."/>
            <person name="Kania S.A."/>
            <person name="Gerhold R.W."/>
            <person name="Richards J.E."/>
            <person name="Wolf T.M."/>
        </authorList>
    </citation>
    <scope>NUCLEOTIDE SEQUENCE</scope>
    <source>
        <strain evidence="4">MNPRO001-30</strain>
        <tissue evidence="4">Meninges</tissue>
    </source>
</reference>
<dbReference type="Pfam" id="PF08423">
    <property type="entry name" value="Rad51"/>
    <property type="match status" value="1"/>
</dbReference>
<keyword evidence="5" id="KW-1185">Reference proteome</keyword>
<dbReference type="PANTHER" id="PTHR46457">
    <property type="entry name" value="DNA REPAIR PROTEIN RAD51 HOMOLOG 4"/>
    <property type="match status" value="1"/>
</dbReference>
<evidence type="ECO:0000313" key="5">
    <source>
        <dbReference type="Proteomes" id="UP001196413"/>
    </source>
</evidence>
<evidence type="ECO:0000259" key="3">
    <source>
        <dbReference type="Pfam" id="PF08423"/>
    </source>
</evidence>
<dbReference type="InterPro" id="IPR051988">
    <property type="entry name" value="HRR_RAD51_Paralog"/>
</dbReference>
<comment type="caution">
    <text evidence="4">The sequence shown here is derived from an EMBL/GenBank/DDBJ whole genome shotgun (WGS) entry which is preliminary data.</text>
</comment>
<dbReference type="GO" id="GO:0008094">
    <property type="term" value="F:ATP-dependent activity, acting on DNA"/>
    <property type="evidence" value="ECO:0007669"/>
    <property type="project" value="TreeGrafter"/>
</dbReference>
<dbReference type="PANTHER" id="PTHR46457:SF1">
    <property type="entry name" value="DNA REPAIR PROTEIN RAD51 HOMOLOG 4"/>
    <property type="match status" value="1"/>
</dbReference>
<dbReference type="AlphaFoldDB" id="A0AAD5RB60"/>
<accession>A0AAD5RB60</accession>
<dbReference type="GO" id="GO:0005657">
    <property type="term" value="C:replication fork"/>
    <property type="evidence" value="ECO:0007669"/>
    <property type="project" value="TreeGrafter"/>
</dbReference>
<dbReference type="EMBL" id="JAHQIW010007182">
    <property type="protein sequence ID" value="KAJ1372761.1"/>
    <property type="molecule type" value="Genomic_DNA"/>
</dbReference>
<comment type="subcellular location">
    <subcellularLocation>
        <location evidence="1">Nucleus</location>
    </subcellularLocation>
</comment>
<sequence>MNETAVDALVALGFPLALHTGIDGIDYVLQNDLQYGDLSEISGDHSVGKTQLCYALVANILLETEFGVLWIDSNGSFRSLRLIEHIHGRKEAIEKDIMILLERLRVIRAVDHIQLIEALDYAEYSQNEEKKDSTKLWKKQMKGRISIEECDGDVRIIQSLDASNMPSRRSRFQITSRGLHAVN</sequence>
<dbReference type="GO" id="GO:0042148">
    <property type="term" value="P:DNA strand invasion"/>
    <property type="evidence" value="ECO:0007669"/>
    <property type="project" value="TreeGrafter"/>
</dbReference>
<dbReference type="GO" id="GO:0003697">
    <property type="term" value="F:single-stranded DNA binding"/>
    <property type="evidence" value="ECO:0007669"/>
    <property type="project" value="TreeGrafter"/>
</dbReference>
<protein>
    <submittedName>
        <fullName evidence="4">DNA repair protein rad51d</fullName>
    </submittedName>
</protein>
<dbReference type="GO" id="GO:0000723">
    <property type="term" value="P:telomere maintenance"/>
    <property type="evidence" value="ECO:0007669"/>
    <property type="project" value="TreeGrafter"/>
</dbReference>
<gene>
    <name evidence="4" type="primary">RAD51D</name>
    <name evidence="4" type="ORF">KIN20_035007</name>
</gene>
<evidence type="ECO:0000313" key="4">
    <source>
        <dbReference type="EMBL" id="KAJ1372761.1"/>
    </source>
</evidence>
<feature type="domain" description="Rad51-like C-terminal" evidence="3">
    <location>
        <begin position="17"/>
        <end position="120"/>
    </location>
</feature>
<dbReference type="SUPFAM" id="SSF52540">
    <property type="entry name" value="P-loop containing nucleoside triphosphate hydrolases"/>
    <property type="match status" value="1"/>
</dbReference>
<dbReference type="GO" id="GO:0000724">
    <property type="term" value="P:double-strand break repair via homologous recombination"/>
    <property type="evidence" value="ECO:0007669"/>
    <property type="project" value="TreeGrafter"/>
</dbReference>